<gene>
    <name evidence="1" type="ORF">MARPO_0056s0032</name>
</gene>
<dbReference type="InterPro" id="IPR008658">
    <property type="entry name" value="KAP3"/>
</dbReference>
<dbReference type="GO" id="GO:0007018">
    <property type="term" value="P:microtubule-based movement"/>
    <property type="evidence" value="ECO:0000318"/>
    <property type="project" value="GO_Central"/>
</dbReference>
<evidence type="ECO:0008006" key="3">
    <source>
        <dbReference type="Google" id="ProtNLM"/>
    </source>
</evidence>
<dbReference type="OMA" id="MYELNIV"/>
<dbReference type="EMBL" id="KZ772728">
    <property type="protein sequence ID" value="PTQ37556.1"/>
    <property type="molecule type" value="Genomic_DNA"/>
</dbReference>
<evidence type="ECO:0000313" key="1">
    <source>
        <dbReference type="EMBL" id="PTQ37556.1"/>
    </source>
</evidence>
<keyword evidence="2" id="KW-1185">Reference proteome</keyword>
<dbReference type="GO" id="GO:0016939">
    <property type="term" value="C:kinesin II complex"/>
    <property type="evidence" value="ECO:0000318"/>
    <property type="project" value="GO_Central"/>
</dbReference>
<dbReference type="Proteomes" id="UP000244005">
    <property type="component" value="Unassembled WGS sequence"/>
</dbReference>
<dbReference type="OrthoDB" id="10265679at2759"/>
<dbReference type="InterPro" id="IPR011989">
    <property type="entry name" value="ARM-like"/>
</dbReference>
<sequence length="599" mass="68293">MGDMSTCRLDQRAHLANEGYEDTFRWLLLSREGGGGGSTARNLETSLASLYESMEEKIKATNYIFNMARRTERLATIAQHPSALGALARVLREEGRKSFNLRLNIVSIFFLMSFFPKFHQCLLEQKIGKTTLNILVLEVQCMETRMQLEETAATPARLNSENTTTASEISLMFQNTKQEKLLYMCISLLLNIAEDLNVEKRMKKCNLVEFLCKILVRKSIALLIITVTFLKKLSIFKQNMDVMKENGIIYRLSVLIPCQHESLLLAVLRLLWNLSFDPGLRMDMIKCKVIQALEMLLKDKKFEHLVFGLLYNLSIDAEGRKAFLETDIGPMILQAMTVESRQNITGELVALAVNLTTLPHTSEIICRSQGLERFLQRAIQFRNPLLFKVIKNISKSETAKPQLLRFLPALIDVIKRPDSCTFLQVEVMKIFNQVATLGDVFYRLVEDTDLLQFLMKSSLMEEEEIFLEIVVFVGAVGSDRIAVKIADSGLVRRMCTYFLQKKRDSEIVLQLLWTLGQLLLNASTSKEVVACDKAVVSILELSRDPNKAVARLAEVLVNTIVEFDAQWCVKLKWLKFASYNKERYALSEDSMDRVSTRTS</sequence>
<dbReference type="PANTHER" id="PTHR15605:SF2">
    <property type="entry name" value="KINESIN-ASSOCIATED PROTEIN 3"/>
    <property type="match status" value="1"/>
</dbReference>
<dbReference type="PANTHER" id="PTHR15605">
    <property type="entry name" value="KINESIN-ASSOCIATED PROTEINS"/>
    <property type="match status" value="1"/>
</dbReference>
<dbReference type="GO" id="GO:0044782">
    <property type="term" value="P:cilium organization"/>
    <property type="evidence" value="ECO:0000318"/>
    <property type="project" value="GO_Central"/>
</dbReference>
<dbReference type="GO" id="GO:0019894">
    <property type="term" value="F:kinesin binding"/>
    <property type="evidence" value="ECO:0007669"/>
    <property type="project" value="InterPro"/>
</dbReference>
<reference evidence="2" key="1">
    <citation type="journal article" date="2017" name="Cell">
        <title>Insights into land plant evolution garnered from the Marchantia polymorpha genome.</title>
        <authorList>
            <person name="Bowman J.L."/>
            <person name="Kohchi T."/>
            <person name="Yamato K.T."/>
            <person name="Jenkins J."/>
            <person name="Shu S."/>
            <person name="Ishizaki K."/>
            <person name="Yamaoka S."/>
            <person name="Nishihama R."/>
            <person name="Nakamura Y."/>
            <person name="Berger F."/>
            <person name="Adam C."/>
            <person name="Aki S.S."/>
            <person name="Althoff F."/>
            <person name="Araki T."/>
            <person name="Arteaga-Vazquez M.A."/>
            <person name="Balasubrmanian S."/>
            <person name="Barry K."/>
            <person name="Bauer D."/>
            <person name="Boehm C.R."/>
            <person name="Briginshaw L."/>
            <person name="Caballero-Perez J."/>
            <person name="Catarino B."/>
            <person name="Chen F."/>
            <person name="Chiyoda S."/>
            <person name="Chovatia M."/>
            <person name="Davies K.M."/>
            <person name="Delmans M."/>
            <person name="Demura T."/>
            <person name="Dierschke T."/>
            <person name="Dolan L."/>
            <person name="Dorantes-Acosta A.E."/>
            <person name="Eklund D.M."/>
            <person name="Florent S.N."/>
            <person name="Flores-Sandoval E."/>
            <person name="Fujiyama A."/>
            <person name="Fukuzawa H."/>
            <person name="Galik B."/>
            <person name="Grimanelli D."/>
            <person name="Grimwood J."/>
            <person name="Grossniklaus U."/>
            <person name="Hamada T."/>
            <person name="Haseloff J."/>
            <person name="Hetherington A.J."/>
            <person name="Higo A."/>
            <person name="Hirakawa Y."/>
            <person name="Hundley H.N."/>
            <person name="Ikeda Y."/>
            <person name="Inoue K."/>
            <person name="Inoue S.I."/>
            <person name="Ishida S."/>
            <person name="Jia Q."/>
            <person name="Kakita M."/>
            <person name="Kanazawa T."/>
            <person name="Kawai Y."/>
            <person name="Kawashima T."/>
            <person name="Kennedy M."/>
            <person name="Kinose K."/>
            <person name="Kinoshita T."/>
            <person name="Kohara Y."/>
            <person name="Koide E."/>
            <person name="Komatsu K."/>
            <person name="Kopischke S."/>
            <person name="Kubo M."/>
            <person name="Kyozuka J."/>
            <person name="Lagercrantz U."/>
            <person name="Lin S.S."/>
            <person name="Lindquist E."/>
            <person name="Lipzen A.M."/>
            <person name="Lu C.W."/>
            <person name="De Luna E."/>
            <person name="Martienssen R.A."/>
            <person name="Minamino N."/>
            <person name="Mizutani M."/>
            <person name="Mizutani M."/>
            <person name="Mochizuki N."/>
            <person name="Monte I."/>
            <person name="Mosher R."/>
            <person name="Nagasaki H."/>
            <person name="Nakagami H."/>
            <person name="Naramoto S."/>
            <person name="Nishitani K."/>
            <person name="Ohtani M."/>
            <person name="Okamoto T."/>
            <person name="Okumura M."/>
            <person name="Phillips J."/>
            <person name="Pollak B."/>
            <person name="Reinders A."/>
            <person name="Rovekamp M."/>
            <person name="Sano R."/>
            <person name="Sawa S."/>
            <person name="Schmid M.W."/>
            <person name="Shirakawa M."/>
            <person name="Solano R."/>
            <person name="Spunde A."/>
            <person name="Suetsugu N."/>
            <person name="Sugano S."/>
            <person name="Sugiyama A."/>
            <person name="Sun R."/>
            <person name="Suzuki Y."/>
            <person name="Takenaka M."/>
            <person name="Takezawa D."/>
            <person name="Tomogane H."/>
            <person name="Tsuzuki M."/>
            <person name="Ueda T."/>
            <person name="Umeda M."/>
            <person name="Ward J.M."/>
            <person name="Watanabe Y."/>
            <person name="Yazaki K."/>
            <person name="Yokoyama R."/>
            <person name="Yoshitake Y."/>
            <person name="Yotsui I."/>
            <person name="Zachgo S."/>
            <person name="Schmutz J."/>
        </authorList>
    </citation>
    <scope>NUCLEOTIDE SEQUENCE [LARGE SCALE GENOMIC DNA]</scope>
    <source>
        <strain evidence="2">Tak-1</strain>
    </source>
</reference>
<protein>
    <recommendedName>
        <fullName evidence="3">Armadillo repeat-containing domain-containing protein</fullName>
    </recommendedName>
</protein>
<dbReference type="SUPFAM" id="SSF48371">
    <property type="entry name" value="ARM repeat"/>
    <property type="match status" value="1"/>
</dbReference>
<evidence type="ECO:0000313" key="2">
    <source>
        <dbReference type="Proteomes" id="UP000244005"/>
    </source>
</evidence>
<dbReference type="GO" id="GO:0035869">
    <property type="term" value="C:ciliary transition zone"/>
    <property type="evidence" value="ECO:0000318"/>
    <property type="project" value="GO_Central"/>
</dbReference>
<proteinExistence type="predicted"/>
<dbReference type="AlphaFoldDB" id="A0A2R6WUN1"/>
<dbReference type="Gramene" id="Mp6g15220.1">
    <property type="protein sequence ID" value="Mp6g15220.1.cds"/>
    <property type="gene ID" value="Mp6g15220"/>
</dbReference>
<dbReference type="SMART" id="SM01297">
    <property type="entry name" value="KAP"/>
    <property type="match status" value="1"/>
</dbReference>
<dbReference type="Pfam" id="PF05804">
    <property type="entry name" value="KAP"/>
    <property type="match status" value="1"/>
</dbReference>
<organism evidence="1 2">
    <name type="scientific">Marchantia polymorpha</name>
    <name type="common">Common liverwort</name>
    <name type="synonym">Marchantia aquatica</name>
    <dbReference type="NCBI Taxonomy" id="3197"/>
    <lineage>
        <taxon>Eukaryota</taxon>
        <taxon>Viridiplantae</taxon>
        <taxon>Streptophyta</taxon>
        <taxon>Embryophyta</taxon>
        <taxon>Marchantiophyta</taxon>
        <taxon>Marchantiopsida</taxon>
        <taxon>Marchantiidae</taxon>
        <taxon>Marchantiales</taxon>
        <taxon>Marchantiaceae</taxon>
        <taxon>Marchantia</taxon>
    </lineage>
</organism>
<dbReference type="GO" id="GO:0005930">
    <property type="term" value="C:axoneme"/>
    <property type="evidence" value="ECO:0000318"/>
    <property type="project" value="GO_Central"/>
</dbReference>
<name>A0A2R6WUN1_MARPO</name>
<accession>A0A2R6WUN1</accession>
<dbReference type="Gene3D" id="1.25.10.10">
    <property type="entry name" value="Leucine-rich Repeat Variant"/>
    <property type="match status" value="1"/>
</dbReference>
<dbReference type="InterPro" id="IPR016024">
    <property type="entry name" value="ARM-type_fold"/>
</dbReference>